<dbReference type="EMBL" id="LR812090">
    <property type="protein sequence ID" value="CAB9493345.1"/>
    <property type="molecule type" value="Genomic_DNA"/>
</dbReference>
<reference evidence="1 2" key="1">
    <citation type="submission" date="2020-06" db="EMBL/GenBank/DDBJ databases">
        <authorList>
            <person name="Duchaud E."/>
        </authorList>
    </citation>
    <scope>NUCLEOTIDE SEQUENCE [LARGE SCALE GENOMIC DNA]</scope>
    <source>
        <strain evidence="1">Alteromonas fortis</strain>
    </source>
</reference>
<gene>
    <name evidence="1" type="ORF">ALFOR1_30250</name>
</gene>
<evidence type="ECO:0000313" key="1">
    <source>
        <dbReference type="EMBL" id="CAB9493345.1"/>
    </source>
</evidence>
<dbReference type="AlphaFoldDB" id="A0A6T9Y024"/>
<organism evidence="1 2">
    <name type="scientific">Alteromonas macleodii</name>
    <name type="common">Pseudoalteromonas macleodii</name>
    <dbReference type="NCBI Taxonomy" id="28108"/>
    <lineage>
        <taxon>Bacteria</taxon>
        <taxon>Pseudomonadati</taxon>
        <taxon>Pseudomonadota</taxon>
        <taxon>Gammaproteobacteria</taxon>
        <taxon>Alteromonadales</taxon>
        <taxon>Alteromonadaceae</taxon>
        <taxon>Alteromonas/Salinimonas group</taxon>
        <taxon>Alteromonas</taxon>
    </lineage>
</organism>
<name>A0A6T9Y024_ALTMA</name>
<dbReference type="Proteomes" id="UP000509458">
    <property type="component" value="Chromosome"/>
</dbReference>
<accession>A0A6T9Y024</accession>
<protein>
    <submittedName>
        <fullName evidence="1">Uncharacterized protein</fullName>
    </submittedName>
</protein>
<sequence>MFTYSAVIYDGKKQNLVRYECGTYTEFASYLESRFGCHVCLWSNKELSENTMAAIAASHAQSKNEGLDKTEAL</sequence>
<dbReference type="RefSeq" id="WP_179982896.1">
    <property type="nucleotide sequence ID" value="NZ_LR812090.1"/>
</dbReference>
<proteinExistence type="predicted"/>
<evidence type="ECO:0000313" key="2">
    <source>
        <dbReference type="Proteomes" id="UP000509458"/>
    </source>
</evidence>